<proteinExistence type="predicted"/>
<evidence type="ECO:0000313" key="3">
    <source>
        <dbReference type="Proteomes" id="UP000008363"/>
    </source>
</evidence>
<dbReference type="InterPro" id="IPR018547">
    <property type="entry name" value="AbiEi_C"/>
</dbReference>
<feature type="domain" description="AbiEi antitoxin C-terminal" evidence="1">
    <location>
        <begin position="84"/>
        <end position="182"/>
    </location>
</feature>
<dbReference type="Pfam" id="PF09407">
    <property type="entry name" value="AbiEi_1"/>
    <property type="match status" value="1"/>
</dbReference>
<dbReference type="EMBL" id="BAHC01000182">
    <property type="protein sequence ID" value="GAB92520.1"/>
    <property type="molecule type" value="Genomic_DNA"/>
</dbReference>
<evidence type="ECO:0000313" key="2">
    <source>
        <dbReference type="EMBL" id="GAB92520.1"/>
    </source>
</evidence>
<organism evidence="2 3">
    <name type="scientific">Gordonia rhizosphera NBRC 16068</name>
    <dbReference type="NCBI Taxonomy" id="1108045"/>
    <lineage>
        <taxon>Bacteria</taxon>
        <taxon>Bacillati</taxon>
        <taxon>Actinomycetota</taxon>
        <taxon>Actinomycetes</taxon>
        <taxon>Mycobacteriales</taxon>
        <taxon>Gordoniaceae</taxon>
        <taxon>Gordonia</taxon>
    </lineage>
</organism>
<accession>K6W031</accession>
<name>K6W031_9ACTN</name>
<dbReference type="OrthoDB" id="5517693at2"/>
<reference evidence="2 3" key="1">
    <citation type="submission" date="2012-08" db="EMBL/GenBank/DDBJ databases">
        <title>Whole genome shotgun sequence of Gordonia rhizosphera NBRC 16068.</title>
        <authorList>
            <person name="Takarada H."/>
            <person name="Isaki S."/>
            <person name="Hosoyama A."/>
            <person name="Tsuchikane K."/>
            <person name="Katsumata H."/>
            <person name="Baba S."/>
            <person name="Ohji S."/>
            <person name="Yamazaki S."/>
            <person name="Fujita N."/>
        </authorList>
    </citation>
    <scope>NUCLEOTIDE SEQUENCE [LARGE SCALE GENOMIC DNA]</scope>
    <source>
        <strain evidence="2 3">NBRC 16068</strain>
    </source>
</reference>
<dbReference type="eggNOG" id="COG5340">
    <property type="taxonomic scope" value="Bacteria"/>
</dbReference>
<sequence length="313" mass="34615">MATYPTDRYGLIRREATLARGISDAQIATAVRKKDLLRLTPGVCVENSGTFEGHKGADKLYRLRSIAVATSELLGERALPLSHQSAAAVHGLALLKPDRSRVHVSTGRAAGGSVRKHRHLHAGLVAPDEIIVVDGIRVTSVERTAVDIAAAGDFAQALTVFDTALRAGADRGLMEQLLKTRRRNGIQRAFSALSAADPLSESVGESWSRAQMIEAGLPVPRLQHTYRCGSKKYQTDYDSDDRMVGEFDGKKKYLRLRRPGESIEEAVMREKVREDELRALGLMVIRWTWAVLERHGLVELLRPWLVRLGIIAR</sequence>
<dbReference type="Proteomes" id="UP000008363">
    <property type="component" value="Unassembled WGS sequence"/>
</dbReference>
<comment type="caution">
    <text evidence="2">The sequence shown here is derived from an EMBL/GenBank/DDBJ whole genome shotgun (WGS) entry which is preliminary data.</text>
</comment>
<dbReference type="STRING" id="1108045.GORHZ_182_00230"/>
<protein>
    <recommendedName>
        <fullName evidence="1">AbiEi antitoxin C-terminal domain-containing protein</fullName>
    </recommendedName>
</protein>
<gene>
    <name evidence="2" type="ORF">GORHZ_182_00230</name>
</gene>
<dbReference type="RefSeq" id="WP_006337052.1">
    <property type="nucleotide sequence ID" value="NZ_BAHC01000182.1"/>
</dbReference>
<keyword evidence="3" id="KW-1185">Reference proteome</keyword>
<dbReference type="AlphaFoldDB" id="K6W031"/>
<evidence type="ECO:0000259" key="1">
    <source>
        <dbReference type="Pfam" id="PF09407"/>
    </source>
</evidence>